<organism evidence="1 2">
    <name type="scientific">Acholeplasma laidlawii</name>
    <dbReference type="NCBI Taxonomy" id="2148"/>
    <lineage>
        <taxon>Bacteria</taxon>
        <taxon>Bacillati</taxon>
        <taxon>Mycoplasmatota</taxon>
        <taxon>Mollicutes</taxon>
        <taxon>Acholeplasmatales</taxon>
        <taxon>Acholeplasmataceae</taxon>
        <taxon>Acholeplasma</taxon>
    </lineage>
</organism>
<protein>
    <submittedName>
        <fullName evidence="1">Sce7726 family protein</fullName>
    </submittedName>
</protein>
<comment type="caution">
    <text evidence="1">The sequence shown here is derived from an EMBL/GenBank/DDBJ whole genome shotgun (WGS) entry which is preliminary data.</text>
</comment>
<evidence type="ECO:0000313" key="1">
    <source>
        <dbReference type="EMBL" id="TRX99504.1"/>
    </source>
</evidence>
<reference evidence="1 2" key="1">
    <citation type="submission" date="2019-07" db="EMBL/GenBank/DDBJ databases">
        <title>Genome sequence of Acholeplasma laidlawii strain with increased resistance to erythromycin.</title>
        <authorList>
            <person name="Medvedeva E.S."/>
            <person name="Baranova N.B."/>
            <person name="Siniagina M.N."/>
            <person name="Mouzykantov A."/>
            <person name="Chernova O.A."/>
            <person name="Chernov V.M."/>
        </authorList>
    </citation>
    <scope>NUCLEOTIDE SEQUENCE [LARGE SCALE GENOMIC DNA]</scope>
    <source>
        <strain evidence="1 2">PG8REry</strain>
    </source>
</reference>
<dbReference type="Proteomes" id="UP000315938">
    <property type="component" value="Unassembled WGS sequence"/>
</dbReference>
<proteinExistence type="predicted"/>
<name>A0A553IH22_ACHLA</name>
<dbReference type="NCBIfam" id="NF033832">
    <property type="entry name" value="sce7726_fam"/>
    <property type="match status" value="1"/>
</dbReference>
<evidence type="ECO:0000313" key="2">
    <source>
        <dbReference type="Proteomes" id="UP000315938"/>
    </source>
</evidence>
<accession>A0A553IH22</accession>
<dbReference type="InterPro" id="IPR047729">
    <property type="entry name" value="Sce7726-like"/>
</dbReference>
<dbReference type="EMBL" id="VKID01000001">
    <property type="protein sequence ID" value="TRX99504.1"/>
    <property type="molecule type" value="Genomic_DNA"/>
</dbReference>
<dbReference type="AlphaFoldDB" id="A0A553IH22"/>
<dbReference type="RefSeq" id="WP_012243011.1">
    <property type="nucleotide sequence ID" value="NZ_JACAOE010000001.1"/>
</dbReference>
<dbReference type="GeneID" id="41339602"/>
<gene>
    <name evidence="1" type="ORF">FNV44_00250</name>
</gene>
<sequence length="261" mass="30812">MFNLDTIKNLYYVYSPLKSNRELEKNYITTTHNEAPSNVSIRTHYNDIILKNFLNESVIKAAFIQKYSFQKSPDSNVTAFEINVGGSRADLCLLNGKSVVYEIKTEFDTFNRLESQLLDYRKTFEYIYLIIPKSKLGEALSYLTPNDGIIIYSQNRHQKILFKVYKDAIINPLIDSRFQLEQLTKAQLYKLTGEKNGDKNVLVDNILSSHTADEINKIYIDFIKLKFKKRWTYLYHHRNHINPLDYQWFFKNNIDSSIIYR</sequence>